<dbReference type="PANTHER" id="PTHR35866">
    <property type="entry name" value="PUTATIVE-RELATED"/>
    <property type="match status" value="1"/>
</dbReference>
<evidence type="ECO:0000256" key="1">
    <source>
        <dbReference type="SAM" id="MobiDB-lite"/>
    </source>
</evidence>
<evidence type="ECO:0000313" key="3">
    <source>
        <dbReference type="Proteomes" id="UP000293912"/>
    </source>
</evidence>
<reference evidence="2 3" key="1">
    <citation type="submission" date="2019-03" db="EMBL/GenBank/DDBJ databases">
        <authorList>
            <person name="Sebastian G."/>
            <person name="Baumann P."/>
            <person name="Ruckert C."/>
            <person name="Kalinowski J."/>
            <person name="Nebel B."/>
            <person name="Takors R."/>
            <person name="Blombach B."/>
        </authorList>
    </citation>
    <scope>NUCLEOTIDE SEQUENCE [LARGE SCALE GENOMIC DNA]</scope>
    <source>
        <strain evidence="2 3">DSM 1084</strain>
    </source>
</reference>
<name>A0A4P6X5R7_HYDPS</name>
<keyword evidence="2" id="KW-0969">Cilium</keyword>
<dbReference type="PANTHER" id="PTHR35866:SF1">
    <property type="entry name" value="YKGJ FAMILY CYSTEINE CLUSTER PROTEIN"/>
    <property type="match status" value="1"/>
</dbReference>
<dbReference type="KEGG" id="hpse:HPF_21475"/>
<keyword evidence="2" id="KW-0282">Flagellum</keyword>
<keyword evidence="3" id="KW-1185">Reference proteome</keyword>
<keyword evidence="2" id="KW-0808">Transferase</keyword>
<dbReference type="Pfam" id="PF03692">
    <property type="entry name" value="CxxCxxCC"/>
    <property type="match status" value="1"/>
</dbReference>
<dbReference type="EMBL" id="CP037867">
    <property type="protein sequence ID" value="QBM30275.1"/>
    <property type="molecule type" value="Genomic_DNA"/>
</dbReference>
<accession>A0A4P6X5R7</accession>
<dbReference type="InterPro" id="IPR005358">
    <property type="entry name" value="Puta_zinc/iron-chelating_dom"/>
</dbReference>
<keyword evidence="2" id="KW-0966">Cell projection</keyword>
<evidence type="ECO:0000313" key="2">
    <source>
        <dbReference type="EMBL" id="QBM30275.1"/>
    </source>
</evidence>
<dbReference type="Proteomes" id="UP000293912">
    <property type="component" value="Chromosome"/>
</dbReference>
<sequence>MRSSIHIVDVDRTETWTRYRAGMCDSCQANCCTMPLEVRLPDLVRLGIVDVFEVEHEAPKQIARRLEKAGLIDHFNFKHEVFTIARRASGDCHFLDAKTRRCTVYEQRPDTCRKHPQVGPRPNHCPYGAKRQTGGTGHDR</sequence>
<proteinExistence type="predicted"/>
<organism evidence="2 3">
    <name type="scientific">Hydrogenophaga pseudoflava</name>
    <name type="common">Pseudomonas carboxydoflava</name>
    <dbReference type="NCBI Taxonomy" id="47421"/>
    <lineage>
        <taxon>Bacteria</taxon>
        <taxon>Pseudomonadati</taxon>
        <taxon>Pseudomonadota</taxon>
        <taxon>Betaproteobacteria</taxon>
        <taxon>Burkholderiales</taxon>
        <taxon>Comamonadaceae</taxon>
        <taxon>Hydrogenophaga</taxon>
    </lineage>
</organism>
<feature type="region of interest" description="Disordered" evidence="1">
    <location>
        <begin position="113"/>
        <end position="140"/>
    </location>
</feature>
<protein>
    <submittedName>
        <fullName evidence="2">Flagellin N-methylase</fullName>
    </submittedName>
</protein>
<dbReference type="RefSeq" id="WP_066160506.1">
    <property type="nucleotide sequence ID" value="NZ_CP037867.1"/>
</dbReference>
<dbReference type="GO" id="GO:0008168">
    <property type="term" value="F:methyltransferase activity"/>
    <property type="evidence" value="ECO:0007669"/>
    <property type="project" value="UniProtKB-KW"/>
</dbReference>
<dbReference type="GO" id="GO:0032259">
    <property type="term" value="P:methylation"/>
    <property type="evidence" value="ECO:0007669"/>
    <property type="project" value="UniProtKB-KW"/>
</dbReference>
<keyword evidence="2" id="KW-0489">Methyltransferase</keyword>
<dbReference type="AlphaFoldDB" id="A0A4P6X5R7"/>
<gene>
    <name evidence="2" type="ORF">HPF_21475</name>
</gene>